<keyword evidence="4" id="KW-0472">Membrane</keyword>
<evidence type="ECO:0000313" key="6">
    <source>
        <dbReference type="Proteomes" id="UP000287247"/>
    </source>
</evidence>
<evidence type="ECO:0000313" key="5">
    <source>
        <dbReference type="EMBL" id="GBF78919.1"/>
    </source>
</evidence>
<keyword evidence="2" id="KW-0689">Ribosomal protein</keyword>
<evidence type="ECO:0000256" key="4">
    <source>
        <dbReference type="SAM" id="Phobius"/>
    </source>
</evidence>
<sequence>MTEILGNLSSNAIMHDFLHNLMIGEITWLTGIFWLAIAAIISMIGGAIGGILLAGKDLGYELAALLGGLFGPAGVIPVAMIGLVILKLV</sequence>
<name>A0A401ICK4_APHSA</name>
<accession>A0A401ICK4</accession>
<organism evidence="5 6">
    <name type="scientific">Aphanothece sacrum FPU1</name>
    <dbReference type="NCBI Taxonomy" id="1920663"/>
    <lineage>
        <taxon>Bacteria</taxon>
        <taxon>Bacillati</taxon>
        <taxon>Cyanobacteriota</taxon>
        <taxon>Cyanophyceae</taxon>
        <taxon>Oscillatoriophycideae</taxon>
        <taxon>Chroococcales</taxon>
        <taxon>Aphanothecaceae</taxon>
        <taxon>Aphanothece</taxon>
    </lineage>
</organism>
<feature type="transmembrane region" description="Helical" evidence="4">
    <location>
        <begin position="32"/>
        <end position="55"/>
    </location>
</feature>
<proteinExistence type="inferred from homology"/>
<evidence type="ECO:0000256" key="2">
    <source>
        <dbReference type="ARBA" id="ARBA00022980"/>
    </source>
</evidence>
<feature type="transmembrane region" description="Helical" evidence="4">
    <location>
        <begin position="62"/>
        <end position="86"/>
    </location>
</feature>
<keyword evidence="3" id="KW-0687">Ribonucleoprotein</keyword>
<evidence type="ECO:0000256" key="1">
    <source>
        <dbReference type="ARBA" id="ARBA00010531"/>
    </source>
</evidence>
<dbReference type="OrthoDB" id="466155at2"/>
<dbReference type="GO" id="GO:1990904">
    <property type="term" value="C:ribonucleoprotein complex"/>
    <property type="evidence" value="ECO:0007669"/>
    <property type="project" value="UniProtKB-KW"/>
</dbReference>
<dbReference type="InterPro" id="IPR023673">
    <property type="entry name" value="Ribosomal_uL1_CS"/>
</dbReference>
<reference evidence="6" key="1">
    <citation type="submission" date="2017-05" db="EMBL/GenBank/DDBJ databases">
        <title>Physiological properties and genetic analysis related to exopolysaccharide production of fresh-water unicellular cyanobacterium Aphanothece sacrum, Suizenji Nori, that has been cultured as a food source in Japan.</title>
        <authorList>
            <person name="Kanesaki Y."/>
            <person name="Yoshikawa S."/>
            <person name="Ohki K."/>
        </authorList>
    </citation>
    <scope>NUCLEOTIDE SEQUENCE [LARGE SCALE GENOMIC DNA]</scope>
    <source>
        <strain evidence="6">FPU1</strain>
    </source>
</reference>
<dbReference type="EMBL" id="BDQK01000001">
    <property type="protein sequence ID" value="GBF78919.1"/>
    <property type="molecule type" value="Genomic_DNA"/>
</dbReference>
<dbReference type="PROSITE" id="PS01199">
    <property type="entry name" value="RIBOSOMAL_L1"/>
    <property type="match status" value="1"/>
</dbReference>
<evidence type="ECO:0000256" key="3">
    <source>
        <dbReference type="ARBA" id="ARBA00023274"/>
    </source>
</evidence>
<keyword evidence="4" id="KW-1133">Transmembrane helix</keyword>
<dbReference type="RefSeq" id="WP_124977712.1">
    <property type="nucleotide sequence ID" value="NZ_BDQK01000001.1"/>
</dbReference>
<keyword evidence="4" id="KW-0812">Transmembrane</keyword>
<keyword evidence="6" id="KW-1185">Reference proteome</keyword>
<dbReference type="Proteomes" id="UP000287247">
    <property type="component" value="Unassembled WGS sequence"/>
</dbReference>
<protein>
    <submittedName>
        <fullName evidence="5">Uncharacterized protein</fullName>
    </submittedName>
</protein>
<comment type="caution">
    <text evidence="5">The sequence shown here is derived from an EMBL/GenBank/DDBJ whole genome shotgun (WGS) entry which is preliminary data.</text>
</comment>
<comment type="similarity">
    <text evidence="1">Belongs to the universal ribosomal protein uL1 family.</text>
</comment>
<dbReference type="AlphaFoldDB" id="A0A401ICK4"/>
<gene>
    <name evidence="5" type="ORF">AsFPU1_0310</name>
</gene>
<dbReference type="GO" id="GO:0005840">
    <property type="term" value="C:ribosome"/>
    <property type="evidence" value="ECO:0007669"/>
    <property type="project" value="UniProtKB-KW"/>
</dbReference>